<dbReference type="RefSeq" id="XP_001297396.1">
    <property type="nucleotide sequence ID" value="XM_001297395.1"/>
</dbReference>
<dbReference type="EMBL" id="DS115341">
    <property type="protein sequence ID" value="EAX84466.1"/>
    <property type="molecule type" value="Genomic_DNA"/>
</dbReference>
<dbReference type="KEGG" id="tva:4742099"/>
<dbReference type="VEuPathDB" id="TrichDB:TVAG_492000"/>
<dbReference type="InParanoid" id="A2GEF1"/>
<sequence>MLRKLCFKAPVPRSQSGAEQATLAIVSRGKCTCGARMHLQRHLGNAKMMPEGAPRPVRSAPSGTRKTRRGPDLEKVLPFRSLCFKFTS</sequence>
<dbReference type="AlphaFoldDB" id="A2GEF1"/>
<reference evidence="2" key="1">
    <citation type="submission" date="2006-10" db="EMBL/GenBank/DDBJ databases">
        <authorList>
            <person name="Amadeo P."/>
            <person name="Zhao Q."/>
            <person name="Wortman J."/>
            <person name="Fraser-Liggett C."/>
            <person name="Carlton J."/>
        </authorList>
    </citation>
    <scope>NUCLEOTIDE SEQUENCE</scope>
    <source>
        <strain evidence="2">G3</strain>
    </source>
</reference>
<evidence type="ECO:0000313" key="3">
    <source>
        <dbReference type="Proteomes" id="UP000001542"/>
    </source>
</evidence>
<dbReference type="Proteomes" id="UP000001542">
    <property type="component" value="Unassembled WGS sequence"/>
</dbReference>
<accession>A2GEF1</accession>
<reference evidence="2" key="2">
    <citation type="journal article" date="2007" name="Science">
        <title>Draft genome sequence of the sexually transmitted pathogen Trichomonas vaginalis.</title>
        <authorList>
            <person name="Carlton J.M."/>
            <person name="Hirt R.P."/>
            <person name="Silva J.C."/>
            <person name="Delcher A.L."/>
            <person name="Schatz M."/>
            <person name="Zhao Q."/>
            <person name="Wortman J.R."/>
            <person name="Bidwell S.L."/>
            <person name="Alsmark U.C.M."/>
            <person name="Besteiro S."/>
            <person name="Sicheritz-Ponten T."/>
            <person name="Noel C.J."/>
            <person name="Dacks J.B."/>
            <person name="Foster P.G."/>
            <person name="Simillion C."/>
            <person name="Van de Peer Y."/>
            <person name="Miranda-Saavedra D."/>
            <person name="Barton G.J."/>
            <person name="Westrop G.D."/>
            <person name="Mueller S."/>
            <person name="Dessi D."/>
            <person name="Fiori P.L."/>
            <person name="Ren Q."/>
            <person name="Paulsen I."/>
            <person name="Zhang H."/>
            <person name="Bastida-Corcuera F.D."/>
            <person name="Simoes-Barbosa A."/>
            <person name="Brown M.T."/>
            <person name="Hayes R.D."/>
            <person name="Mukherjee M."/>
            <person name="Okumura C.Y."/>
            <person name="Schneider R."/>
            <person name="Smith A.J."/>
            <person name="Vanacova S."/>
            <person name="Villalvazo M."/>
            <person name="Haas B.J."/>
            <person name="Pertea M."/>
            <person name="Feldblyum T.V."/>
            <person name="Utterback T.R."/>
            <person name="Shu C.L."/>
            <person name="Osoegawa K."/>
            <person name="de Jong P.J."/>
            <person name="Hrdy I."/>
            <person name="Horvathova L."/>
            <person name="Zubacova Z."/>
            <person name="Dolezal P."/>
            <person name="Malik S.B."/>
            <person name="Logsdon J.M. Jr."/>
            <person name="Henze K."/>
            <person name="Gupta A."/>
            <person name="Wang C.C."/>
            <person name="Dunne R.L."/>
            <person name="Upcroft J.A."/>
            <person name="Upcroft P."/>
            <person name="White O."/>
            <person name="Salzberg S.L."/>
            <person name="Tang P."/>
            <person name="Chiu C.-H."/>
            <person name="Lee Y.-S."/>
            <person name="Embley T.M."/>
            <person name="Coombs G.H."/>
            <person name="Mottram J.C."/>
            <person name="Tachezy J."/>
            <person name="Fraser-Liggett C.M."/>
            <person name="Johnson P.J."/>
        </authorList>
    </citation>
    <scope>NUCLEOTIDE SEQUENCE [LARGE SCALE GENOMIC DNA]</scope>
    <source>
        <strain evidence="2">G3</strain>
    </source>
</reference>
<protein>
    <submittedName>
        <fullName evidence="2">Uncharacterized protein</fullName>
    </submittedName>
</protein>
<gene>
    <name evidence="2" type="ORF">TVAG_492000</name>
</gene>
<dbReference type="VEuPathDB" id="TrichDB:TVAGG3_0102980"/>
<proteinExistence type="predicted"/>
<feature type="region of interest" description="Disordered" evidence="1">
    <location>
        <begin position="44"/>
        <end position="72"/>
    </location>
</feature>
<evidence type="ECO:0000256" key="1">
    <source>
        <dbReference type="SAM" id="MobiDB-lite"/>
    </source>
</evidence>
<name>A2GEF1_TRIV3</name>
<evidence type="ECO:0000313" key="2">
    <source>
        <dbReference type="EMBL" id="EAX84466.1"/>
    </source>
</evidence>
<keyword evidence="3" id="KW-1185">Reference proteome</keyword>
<organism evidence="2 3">
    <name type="scientific">Trichomonas vaginalis (strain ATCC PRA-98 / G3)</name>
    <dbReference type="NCBI Taxonomy" id="412133"/>
    <lineage>
        <taxon>Eukaryota</taxon>
        <taxon>Metamonada</taxon>
        <taxon>Parabasalia</taxon>
        <taxon>Trichomonadida</taxon>
        <taxon>Trichomonadidae</taxon>
        <taxon>Trichomonas</taxon>
    </lineage>
</organism>